<protein>
    <recommendedName>
        <fullName evidence="3">Molybdopterin converting factor</fullName>
    </recommendedName>
</protein>
<organism evidence="1 2">
    <name type="scientific">Salinisphaera japonica YTM-1</name>
    <dbReference type="NCBI Taxonomy" id="1209778"/>
    <lineage>
        <taxon>Bacteria</taxon>
        <taxon>Pseudomonadati</taxon>
        <taxon>Pseudomonadota</taxon>
        <taxon>Gammaproteobacteria</taxon>
        <taxon>Salinisphaerales</taxon>
        <taxon>Salinisphaeraceae</taxon>
        <taxon>Salinisphaera</taxon>
    </lineage>
</organism>
<gene>
    <name evidence="1" type="ORF">SAJA_15035</name>
</gene>
<keyword evidence="2" id="KW-1185">Reference proteome</keyword>
<evidence type="ECO:0008006" key="3">
    <source>
        <dbReference type="Google" id="ProtNLM"/>
    </source>
</evidence>
<proteinExistence type="predicted"/>
<dbReference type="AlphaFoldDB" id="A0A423PE70"/>
<dbReference type="Proteomes" id="UP000285310">
    <property type="component" value="Unassembled WGS sequence"/>
</dbReference>
<reference evidence="1 2" key="1">
    <citation type="submission" date="2013-10" db="EMBL/GenBank/DDBJ databases">
        <title>Salinisphaera japonica YTM-1 Genome Sequencing.</title>
        <authorList>
            <person name="Lai Q."/>
            <person name="Li C."/>
            <person name="Shao Z."/>
        </authorList>
    </citation>
    <scope>NUCLEOTIDE SEQUENCE [LARGE SCALE GENOMIC DNA]</scope>
    <source>
        <strain evidence="1 2">YTM-1</strain>
    </source>
</reference>
<dbReference type="OrthoDB" id="6702804at2"/>
<dbReference type="InterPro" id="IPR016155">
    <property type="entry name" value="Mopterin_synth/thiamin_S_b"/>
</dbReference>
<sequence length="85" mass="8744">MNDDLANITLEANGALIDHLGETAEIAMGPPYTVERVRGVAAERWPAAVGLISQSACARGDALLADDDEVTDGETIVLVPPVSGG</sequence>
<accession>A0A423PE70</accession>
<evidence type="ECO:0000313" key="1">
    <source>
        <dbReference type="EMBL" id="ROO23856.1"/>
    </source>
</evidence>
<comment type="caution">
    <text evidence="1">The sequence shown here is derived from an EMBL/GenBank/DDBJ whole genome shotgun (WGS) entry which is preliminary data.</text>
</comment>
<dbReference type="EMBL" id="AYKG01000069">
    <property type="protein sequence ID" value="ROO23856.1"/>
    <property type="molecule type" value="Genomic_DNA"/>
</dbReference>
<dbReference type="InParanoid" id="A0A423PE70"/>
<dbReference type="SUPFAM" id="SSF54285">
    <property type="entry name" value="MoaD/ThiS"/>
    <property type="match status" value="1"/>
</dbReference>
<dbReference type="InterPro" id="IPR012675">
    <property type="entry name" value="Beta-grasp_dom_sf"/>
</dbReference>
<dbReference type="RefSeq" id="WP_123659439.1">
    <property type="nucleotide sequence ID" value="NZ_AYKG01000069.1"/>
</dbReference>
<name>A0A423PE70_9GAMM</name>
<dbReference type="Gene3D" id="3.10.20.30">
    <property type="match status" value="1"/>
</dbReference>
<evidence type="ECO:0000313" key="2">
    <source>
        <dbReference type="Proteomes" id="UP000285310"/>
    </source>
</evidence>